<proteinExistence type="predicted"/>
<accession>A0A0H5QXZ3</accession>
<keyword evidence="4 5" id="KW-0472">Membrane</keyword>
<keyword evidence="3 5" id="KW-1133">Transmembrane helix</keyword>
<dbReference type="GO" id="GO:0016020">
    <property type="term" value="C:membrane"/>
    <property type="evidence" value="ECO:0007669"/>
    <property type="project" value="UniProtKB-SubCell"/>
</dbReference>
<evidence type="ECO:0000256" key="2">
    <source>
        <dbReference type="ARBA" id="ARBA00022692"/>
    </source>
</evidence>
<dbReference type="PANTHER" id="PTHR16950">
    <property type="entry name" value="ZINC TRANSPORTER SLC39A7 HISTIDINE-RICH MEMBRANE PROTEIN KE4"/>
    <property type="match status" value="1"/>
</dbReference>
<feature type="transmembrane region" description="Helical" evidence="5">
    <location>
        <begin position="73"/>
        <end position="94"/>
    </location>
</feature>
<evidence type="ECO:0000256" key="1">
    <source>
        <dbReference type="ARBA" id="ARBA00004141"/>
    </source>
</evidence>
<feature type="transmembrane region" description="Helical" evidence="5">
    <location>
        <begin position="114"/>
        <end position="137"/>
    </location>
</feature>
<evidence type="ECO:0000256" key="4">
    <source>
        <dbReference type="ARBA" id="ARBA00023136"/>
    </source>
</evidence>
<feature type="transmembrane region" description="Helical" evidence="5">
    <location>
        <begin position="38"/>
        <end position="61"/>
    </location>
</feature>
<dbReference type="AlphaFoldDB" id="A0A0H5QXZ3"/>
<evidence type="ECO:0000256" key="3">
    <source>
        <dbReference type="ARBA" id="ARBA00022989"/>
    </source>
</evidence>
<dbReference type="EMBL" id="HACM01006348">
    <property type="protein sequence ID" value="CRZ06790.1"/>
    <property type="molecule type" value="Transcribed_RNA"/>
</dbReference>
<keyword evidence="6" id="KW-0732">Signal</keyword>
<reference evidence="7" key="1">
    <citation type="submission" date="2015-04" db="EMBL/GenBank/DDBJ databases">
        <title>The genome sequence of the plant pathogenic Rhizarian Plasmodiophora brassicae reveals insights in its biotrophic life cycle and the origin of chitin synthesis.</title>
        <authorList>
            <person name="Schwelm A."/>
            <person name="Fogelqvist J."/>
            <person name="Knaust A."/>
            <person name="Julke S."/>
            <person name="Lilja T."/>
            <person name="Dhandapani V."/>
            <person name="Bonilla-Rosso G."/>
            <person name="Karlsson M."/>
            <person name="Shevchenko A."/>
            <person name="Choi S.R."/>
            <person name="Kim H.G."/>
            <person name="Park J.Y."/>
            <person name="Lim Y.P."/>
            <person name="Ludwig-Muller J."/>
            <person name="Dixelius C."/>
        </authorList>
    </citation>
    <scope>NUCLEOTIDE SEQUENCE</scope>
    <source>
        <tissue evidence="7">Potato root galls</tissue>
    </source>
</reference>
<evidence type="ECO:0000313" key="7">
    <source>
        <dbReference type="EMBL" id="CRZ06790.1"/>
    </source>
</evidence>
<feature type="signal peptide" evidence="6">
    <location>
        <begin position="1"/>
        <end position="18"/>
    </location>
</feature>
<feature type="chain" id="PRO_5005223019" evidence="6">
    <location>
        <begin position="19"/>
        <end position="335"/>
    </location>
</feature>
<dbReference type="GO" id="GO:0046873">
    <property type="term" value="F:metal ion transmembrane transporter activity"/>
    <property type="evidence" value="ECO:0007669"/>
    <property type="project" value="InterPro"/>
</dbReference>
<feature type="transmembrane region" description="Helical" evidence="5">
    <location>
        <begin position="253"/>
        <end position="273"/>
    </location>
</feature>
<evidence type="ECO:0000256" key="5">
    <source>
        <dbReference type="SAM" id="Phobius"/>
    </source>
</evidence>
<feature type="transmembrane region" description="Helical" evidence="5">
    <location>
        <begin position="279"/>
        <end position="298"/>
    </location>
</feature>
<keyword evidence="2 5" id="KW-0812">Transmembrane</keyword>
<feature type="transmembrane region" description="Helical" evidence="5">
    <location>
        <begin position="310"/>
        <end position="330"/>
    </location>
</feature>
<organism evidence="7">
    <name type="scientific">Spongospora subterranea</name>
    <dbReference type="NCBI Taxonomy" id="70186"/>
    <lineage>
        <taxon>Eukaryota</taxon>
        <taxon>Sar</taxon>
        <taxon>Rhizaria</taxon>
        <taxon>Endomyxa</taxon>
        <taxon>Phytomyxea</taxon>
        <taxon>Plasmodiophorida</taxon>
        <taxon>Plasmodiophoridae</taxon>
        <taxon>Spongospora</taxon>
    </lineage>
</organism>
<comment type="subcellular location">
    <subcellularLocation>
        <location evidence="1">Membrane</location>
        <topology evidence="1">Multi-pass membrane protein</topology>
    </subcellularLocation>
</comment>
<name>A0A0H5QXZ3_9EUKA</name>
<dbReference type="Pfam" id="PF02535">
    <property type="entry name" value="Zip"/>
    <property type="match status" value="1"/>
</dbReference>
<dbReference type="PANTHER" id="PTHR16950:SF16">
    <property type="entry name" value="ZINC TRANSPORTER ZIP13"/>
    <property type="match status" value="1"/>
</dbReference>
<protein>
    <submittedName>
        <fullName evidence="7">Uncharacterized protein</fullName>
    </submittedName>
</protein>
<sequence>MTDFLGIALVLIIPFGYAGTTCGRSHGHNPESGSDPQWHVYLTAIVSSMLVPFVSFLGMLAVKFFRVNAKTSLPILVKFGAGTMISSALLGFLPEAFEVPHTESGLHSESGHTHGFNLIGFTVLSGVICALVFEVLVHSISSHEHGHAHGDGCKIDRSAKPFTESGDNELTVVASTPCDSTKLESMAWNILISDALHNIVDGLLIGVAFMSTISNGFQTTLLVILHELPQEVAELCILLHAGWPMRKAIIRNAGSTLTIVFGTIIGLTVGSAFSNVSKYFMAFVGGQFLYIALGQLLPSIPHETSRTIKIMSSVAFFFGILLFGVTAFIFPHSHV</sequence>
<evidence type="ECO:0000256" key="6">
    <source>
        <dbReference type="SAM" id="SignalP"/>
    </source>
</evidence>
<dbReference type="InterPro" id="IPR003689">
    <property type="entry name" value="ZIP"/>
</dbReference>